<dbReference type="InterPro" id="IPR001790">
    <property type="entry name" value="Ribosomal_uL10"/>
</dbReference>
<dbReference type="InterPro" id="IPR043141">
    <property type="entry name" value="Ribosomal_uL10-like_sf"/>
</dbReference>
<dbReference type="PANTHER" id="PTHR11560">
    <property type="entry name" value="39S RIBOSOMAL PROTEIN L10, MITOCHONDRIAL"/>
    <property type="match status" value="1"/>
</dbReference>
<sequence>MALRMQRMRKDFLISRVRRQVEQSALVAVVNVGNIGTSQSEQVRRTLAAVGGQVLFTKNSLAAKGLEAAGAADLVPLLKGPTAIATGPAEVPLAKELLTLSTLFPDFFVIGALLNKRRVLEFMEVERLSKLPASDVIHSQLVAQMLPGSSLQVPNVAAYLIGVLHMHVEAQQAASGGGAEAVSK</sequence>
<keyword evidence="3" id="KW-0687">Ribonucleoprotein</keyword>
<evidence type="ECO:0000256" key="2">
    <source>
        <dbReference type="ARBA" id="ARBA00022980"/>
    </source>
</evidence>
<evidence type="ECO:0000256" key="1">
    <source>
        <dbReference type="ARBA" id="ARBA00008889"/>
    </source>
</evidence>
<dbReference type="EMBL" id="JWZX01002562">
    <property type="protein sequence ID" value="KOO28491.1"/>
    <property type="molecule type" value="Genomic_DNA"/>
</dbReference>
<name>A0A0M0JPI8_9EUKA</name>
<dbReference type="Pfam" id="PF00466">
    <property type="entry name" value="Ribosomal_L10"/>
    <property type="match status" value="1"/>
</dbReference>
<comment type="similarity">
    <text evidence="1">Belongs to the universal ribosomal protein uL10 family.</text>
</comment>
<reference evidence="5" key="1">
    <citation type="journal article" date="2015" name="PLoS Genet.">
        <title>Genome Sequence and Transcriptome Analyses of Chrysochromulina tobin: Metabolic Tools for Enhanced Algal Fitness in the Prominent Order Prymnesiales (Haptophyceae).</title>
        <authorList>
            <person name="Hovde B.T."/>
            <person name="Deodato C.R."/>
            <person name="Hunsperger H.M."/>
            <person name="Ryken S.A."/>
            <person name="Yost W."/>
            <person name="Jha R.K."/>
            <person name="Patterson J."/>
            <person name="Monnat R.J. Jr."/>
            <person name="Barlow S.B."/>
            <person name="Starkenburg S.R."/>
            <person name="Cattolico R.A."/>
        </authorList>
    </citation>
    <scope>NUCLEOTIDE SEQUENCE</scope>
    <source>
        <strain evidence="5">CCMP291</strain>
    </source>
</reference>
<dbReference type="InterPro" id="IPR047865">
    <property type="entry name" value="Ribosomal_uL10_bac_type"/>
</dbReference>
<dbReference type="AlphaFoldDB" id="A0A0M0JPI8"/>
<organism evidence="4 5">
    <name type="scientific">Chrysochromulina tobinii</name>
    <dbReference type="NCBI Taxonomy" id="1460289"/>
    <lineage>
        <taxon>Eukaryota</taxon>
        <taxon>Haptista</taxon>
        <taxon>Haptophyta</taxon>
        <taxon>Prymnesiophyceae</taxon>
        <taxon>Prymnesiales</taxon>
        <taxon>Chrysochromulinaceae</taxon>
        <taxon>Chrysochromulina</taxon>
    </lineage>
</organism>
<dbReference type="Gene3D" id="3.30.70.1730">
    <property type="match status" value="1"/>
</dbReference>
<evidence type="ECO:0000313" key="5">
    <source>
        <dbReference type="Proteomes" id="UP000037460"/>
    </source>
</evidence>
<dbReference type="SUPFAM" id="SSF160369">
    <property type="entry name" value="Ribosomal protein L10-like"/>
    <property type="match status" value="1"/>
</dbReference>
<protein>
    <submittedName>
        <fullName evidence="4">50s ribosomal protein l10</fullName>
    </submittedName>
</protein>
<evidence type="ECO:0000313" key="4">
    <source>
        <dbReference type="EMBL" id="KOO28491.1"/>
    </source>
</evidence>
<dbReference type="OrthoDB" id="10493506at2759"/>
<keyword evidence="2 4" id="KW-0689">Ribosomal protein</keyword>
<dbReference type="Proteomes" id="UP000037460">
    <property type="component" value="Unassembled WGS sequence"/>
</dbReference>
<gene>
    <name evidence="4" type="ORF">Ctob_013916</name>
</gene>
<evidence type="ECO:0000256" key="3">
    <source>
        <dbReference type="ARBA" id="ARBA00023274"/>
    </source>
</evidence>
<comment type="caution">
    <text evidence="4">The sequence shown here is derived from an EMBL/GenBank/DDBJ whole genome shotgun (WGS) entry which is preliminary data.</text>
</comment>
<accession>A0A0M0JPI8</accession>
<proteinExistence type="inferred from homology"/>
<keyword evidence="5" id="KW-1185">Reference proteome</keyword>
<dbReference type="GO" id="GO:0005840">
    <property type="term" value="C:ribosome"/>
    <property type="evidence" value="ECO:0007669"/>
    <property type="project" value="UniProtKB-KW"/>
</dbReference>
<dbReference type="GO" id="GO:1990904">
    <property type="term" value="C:ribonucleoprotein complex"/>
    <property type="evidence" value="ECO:0007669"/>
    <property type="project" value="UniProtKB-KW"/>
</dbReference>